<evidence type="ECO:0000256" key="3">
    <source>
        <dbReference type="ARBA" id="ARBA00022679"/>
    </source>
</evidence>
<evidence type="ECO:0000259" key="6">
    <source>
        <dbReference type="PROSITE" id="PS51466"/>
    </source>
</evidence>
<dbReference type="GO" id="GO:0016925">
    <property type="term" value="P:protein sumoylation"/>
    <property type="evidence" value="ECO:0007669"/>
    <property type="project" value="TreeGrafter"/>
</dbReference>
<protein>
    <recommendedName>
        <fullName evidence="6">PINIT domain-containing protein</fullName>
    </recommendedName>
</protein>
<evidence type="ECO:0000256" key="1">
    <source>
        <dbReference type="ARBA" id="ARBA00004718"/>
    </source>
</evidence>
<dbReference type="PANTHER" id="PTHR10782">
    <property type="entry name" value="ZINC FINGER MIZ DOMAIN-CONTAINING PROTEIN"/>
    <property type="match status" value="1"/>
</dbReference>
<gene>
    <name evidence="7" type="ORF">GP486_000805</name>
</gene>
<evidence type="ECO:0000256" key="5">
    <source>
        <dbReference type="SAM" id="MobiDB-lite"/>
    </source>
</evidence>
<name>A0A9P8RTA4_9PEZI</name>
<organism evidence="7 8">
    <name type="scientific">Trichoglossum hirsutum</name>
    <dbReference type="NCBI Taxonomy" id="265104"/>
    <lineage>
        <taxon>Eukaryota</taxon>
        <taxon>Fungi</taxon>
        <taxon>Dikarya</taxon>
        <taxon>Ascomycota</taxon>
        <taxon>Pezizomycotina</taxon>
        <taxon>Geoglossomycetes</taxon>
        <taxon>Geoglossales</taxon>
        <taxon>Geoglossaceae</taxon>
        <taxon>Trichoglossum</taxon>
    </lineage>
</organism>
<dbReference type="PANTHER" id="PTHR10782:SF4">
    <property type="entry name" value="TONALLI, ISOFORM E"/>
    <property type="match status" value="1"/>
</dbReference>
<dbReference type="PROSITE" id="PS51466">
    <property type="entry name" value="PINIT"/>
    <property type="match status" value="1"/>
</dbReference>
<dbReference type="EMBL" id="JAGHQM010000060">
    <property type="protein sequence ID" value="KAH0565786.1"/>
    <property type="molecule type" value="Genomic_DNA"/>
</dbReference>
<dbReference type="Gene3D" id="2.60.120.780">
    <property type="entry name" value="PINIT domain"/>
    <property type="match status" value="1"/>
</dbReference>
<reference evidence="7" key="1">
    <citation type="submission" date="2021-03" db="EMBL/GenBank/DDBJ databases">
        <title>Comparative genomics and phylogenomic investigation of the class Geoglossomycetes provide insights into ecological specialization and systematics.</title>
        <authorList>
            <person name="Melie T."/>
            <person name="Pirro S."/>
            <person name="Miller A.N."/>
            <person name="Quandt A."/>
        </authorList>
    </citation>
    <scope>NUCLEOTIDE SEQUENCE</scope>
    <source>
        <strain evidence="7">CAQ_001_2017</strain>
    </source>
</reference>
<keyword evidence="8" id="KW-1185">Reference proteome</keyword>
<dbReference type="GO" id="GO:0061665">
    <property type="term" value="F:SUMO ligase activity"/>
    <property type="evidence" value="ECO:0007669"/>
    <property type="project" value="TreeGrafter"/>
</dbReference>
<dbReference type="Proteomes" id="UP000750711">
    <property type="component" value="Unassembled WGS sequence"/>
</dbReference>
<sequence>MASTSQPLDSTAAVAKVQTLLNRYLVNILKAEGLPHSGIKAGMQQRIISQCPPMTSHRHSATAPLQFTPSDIEKLASDKTIRAMVYCAVESALASYTKADIAFPHQVELKVNNDEVKANLRGLKNKPGSTRPADITDLLHKKPRYENTITLTYALTQKKFAFVVNLVKVHPVEELANRLKMGKVISCEQAIKEMVNKAQDADLVATSTVMSLKCPLSTLRMELPCRSTLQEQAPTWTCPICNKLINFEALVVDQYVNNILQRTPQSVDQVTIEPDGKWSQNALPTTSGQINGSTIQNGDDDDDIIEIRDTRLTSLKSDYAPAPAPGPKTPSINSREPSAPLSSSSKRHVIDLTISDDEDEPPRPAKRTLTSDNFPNAPERRNGYRAPNNGPRLNGVSFHLPPGNSRSNPSPIGTPDR</sequence>
<accession>A0A9P8RTA4</accession>
<dbReference type="GO" id="GO:0000785">
    <property type="term" value="C:chromatin"/>
    <property type="evidence" value="ECO:0007669"/>
    <property type="project" value="TreeGrafter"/>
</dbReference>
<dbReference type="Pfam" id="PF14324">
    <property type="entry name" value="PINIT"/>
    <property type="match status" value="1"/>
</dbReference>
<evidence type="ECO:0000313" key="8">
    <source>
        <dbReference type="Proteomes" id="UP000750711"/>
    </source>
</evidence>
<dbReference type="InterPro" id="IPR023321">
    <property type="entry name" value="PINIT"/>
</dbReference>
<feature type="domain" description="PINIT" evidence="6">
    <location>
        <begin position="1"/>
        <end position="170"/>
    </location>
</feature>
<feature type="region of interest" description="Disordered" evidence="5">
    <location>
        <begin position="275"/>
        <end position="417"/>
    </location>
</feature>
<dbReference type="InterPro" id="IPR038654">
    <property type="entry name" value="PINIT_sf"/>
</dbReference>
<dbReference type="Gene3D" id="3.30.40.10">
    <property type="entry name" value="Zinc/RING finger domain, C3HC4 (zinc finger)"/>
    <property type="match status" value="2"/>
</dbReference>
<proteinExistence type="inferred from homology"/>
<dbReference type="AlphaFoldDB" id="A0A9P8RTA4"/>
<evidence type="ECO:0000313" key="7">
    <source>
        <dbReference type="EMBL" id="KAH0565786.1"/>
    </source>
</evidence>
<comment type="caution">
    <text evidence="7">The sequence shown here is derived from an EMBL/GenBank/DDBJ whole genome shotgun (WGS) entry which is preliminary data.</text>
</comment>
<keyword evidence="4" id="KW-0833">Ubl conjugation pathway</keyword>
<keyword evidence="3" id="KW-0808">Transferase</keyword>
<comment type="similarity">
    <text evidence="2">Belongs to the PIAS family.</text>
</comment>
<feature type="compositionally biased region" description="Low complexity" evidence="5">
    <location>
        <begin position="334"/>
        <end position="344"/>
    </location>
</feature>
<dbReference type="InterPro" id="IPR013083">
    <property type="entry name" value="Znf_RING/FYVE/PHD"/>
</dbReference>
<feature type="compositionally biased region" description="Polar residues" evidence="5">
    <location>
        <begin position="278"/>
        <end position="297"/>
    </location>
</feature>
<evidence type="ECO:0000256" key="4">
    <source>
        <dbReference type="ARBA" id="ARBA00022786"/>
    </source>
</evidence>
<comment type="pathway">
    <text evidence="1">Protein modification; protein sumoylation.</text>
</comment>
<evidence type="ECO:0000256" key="2">
    <source>
        <dbReference type="ARBA" id="ARBA00005383"/>
    </source>
</evidence>